<accession>X0TZD3</accession>
<evidence type="ECO:0000313" key="1">
    <source>
        <dbReference type="EMBL" id="GAF98943.1"/>
    </source>
</evidence>
<reference evidence="1" key="1">
    <citation type="journal article" date="2014" name="Front. Microbiol.">
        <title>High frequency of phylogenetically diverse reductive dehalogenase-homologous genes in deep subseafloor sedimentary metagenomes.</title>
        <authorList>
            <person name="Kawai M."/>
            <person name="Futagami T."/>
            <person name="Toyoda A."/>
            <person name="Takaki Y."/>
            <person name="Nishi S."/>
            <person name="Hori S."/>
            <person name="Arai W."/>
            <person name="Tsubouchi T."/>
            <person name="Morono Y."/>
            <person name="Uchiyama I."/>
            <person name="Ito T."/>
            <person name="Fujiyama A."/>
            <person name="Inagaki F."/>
            <person name="Takami H."/>
        </authorList>
    </citation>
    <scope>NUCLEOTIDE SEQUENCE</scope>
    <source>
        <strain evidence="1">Expedition CK06-06</strain>
    </source>
</reference>
<organism evidence="1">
    <name type="scientific">marine sediment metagenome</name>
    <dbReference type="NCBI Taxonomy" id="412755"/>
    <lineage>
        <taxon>unclassified sequences</taxon>
        <taxon>metagenomes</taxon>
        <taxon>ecological metagenomes</taxon>
    </lineage>
</organism>
<protein>
    <submittedName>
        <fullName evidence="1">Uncharacterized protein</fullName>
    </submittedName>
</protein>
<dbReference type="InterPro" id="IPR016167">
    <property type="entry name" value="FAD-bd_PCMH_sub1"/>
</dbReference>
<dbReference type="EMBL" id="BARS01011001">
    <property type="protein sequence ID" value="GAF98943.1"/>
    <property type="molecule type" value="Genomic_DNA"/>
</dbReference>
<gene>
    <name evidence="1" type="ORF">S01H1_20176</name>
</gene>
<name>X0TZD3_9ZZZZ</name>
<dbReference type="Gene3D" id="3.30.43.10">
    <property type="entry name" value="Uridine Diphospho-n-acetylenolpyruvylglucosamine Reductase, domain 2"/>
    <property type="match status" value="1"/>
</dbReference>
<comment type="caution">
    <text evidence="1">The sequence shown here is derived from an EMBL/GenBank/DDBJ whole genome shotgun (WGS) entry which is preliminary data.</text>
</comment>
<proteinExistence type="predicted"/>
<dbReference type="AlphaFoldDB" id="X0TZD3"/>
<sequence>MMKYNSVTKEIIDELVDIVGKKNVISNKEKMESYSHDETPV</sequence>
<feature type="non-terminal residue" evidence="1">
    <location>
        <position position="41"/>
    </location>
</feature>